<proteinExistence type="predicted"/>
<dbReference type="EMBL" id="CABWLC010000004">
    <property type="protein sequence ID" value="VXA81884.1"/>
    <property type="molecule type" value="Genomic_DNA"/>
</dbReference>
<name>A0A653KTJ0_AERVE</name>
<dbReference type="AlphaFoldDB" id="A0A653KTJ0"/>
<accession>A0A653KTJ0</accession>
<sequence length="58" mass="6836">MRAGIIRDPDIILGADPLEALLPIRILRREWRISGDYFHEIFSFSEQLFFYPLILMGL</sequence>
<gene>
    <name evidence="1" type="ORF">AERO8C_120381</name>
</gene>
<organism evidence="1 2">
    <name type="scientific">Aeromonas veronii</name>
    <dbReference type="NCBI Taxonomy" id="654"/>
    <lineage>
        <taxon>Bacteria</taxon>
        <taxon>Pseudomonadati</taxon>
        <taxon>Pseudomonadota</taxon>
        <taxon>Gammaproteobacteria</taxon>
        <taxon>Aeromonadales</taxon>
        <taxon>Aeromonadaceae</taxon>
        <taxon>Aeromonas</taxon>
    </lineage>
</organism>
<reference evidence="1 2" key="1">
    <citation type="submission" date="2019-10" db="EMBL/GenBank/DDBJ databases">
        <authorList>
            <person name="Karimi E."/>
        </authorList>
    </citation>
    <scope>NUCLEOTIDE SEQUENCE [LARGE SCALE GENOMIC DNA]</scope>
    <source>
        <strain evidence="1">Aeromonas sp. 8C</strain>
    </source>
</reference>
<dbReference type="Proteomes" id="UP000439123">
    <property type="component" value="Unassembled WGS sequence"/>
</dbReference>
<evidence type="ECO:0000313" key="1">
    <source>
        <dbReference type="EMBL" id="VXA81884.1"/>
    </source>
</evidence>
<evidence type="ECO:0000313" key="2">
    <source>
        <dbReference type="Proteomes" id="UP000439123"/>
    </source>
</evidence>
<protein>
    <submittedName>
        <fullName evidence="1">Uncharacterized protein</fullName>
    </submittedName>
</protein>